<evidence type="ECO:0000256" key="1">
    <source>
        <dbReference type="ARBA" id="ARBA00007905"/>
    </source>
</evidence>
<dbReference type="FunFam" id="3.20.20.100:FF:000002">
    <property type="entry name" value="2,5-diketo-D-gluconic acid reductase A"/>
    <property type="match status" value="1"/>
</dbReference>
<protein>
    <submittedName>
        <fullName evidence="8">2,5-didehydrogluconate reductase</fullName>
    </submittedName>
</protein>
<accession>A0A837RIN9</accession>
<dbReference type="InterPro" id="IPR023210">
    <property type="entry name" value="NADP_OxRdtase_dom"/>
</dbReference>
<evidence type="ECO:0000256" key="6">
    <source>
        <dbReference type="PIRSR" id="PIRSR000097-3"/>
    </source>
</evidence>
<evidence type="ECO:0000256" key="5">
    <source>
        <dbReference type="PIRSR" id="PIRSR000097-2"/>
    </source>
</evidence>
<organism evidence="8 9">
    <name type="scientific">Companilactobacillus crustorum JCM 15951</name>
    <dbReference type="NCBI Taxonomy" id="1423737"/>
    <lineage>
        <taxon>Bacteria</taxon>
        <taxon>Bacillati</taxon>
        <taxon>Bacillota</taxon>
        <taxon>Bacilli</taxon>
        <taxon>Lactobacillales</taxon>
        <taxon>Lactobacillaceae</taxon>
        <taxon>Companilactobacillus</taxon>
    </lineage>
</organism>
<evidence type="ECO:0000256" key="4">
    <source>
        <dbReference type="PIRSR" id="PIRSR000097-1"/>
    </source>
</evidence>
<dbReference type="CDD" id="cd19071">
    <property type="entry name" value="AKR_AKR1-5-like"/>
    <property type="match status" value="1"/>
</dbReference>
<dbReference type="Pfam" id="PF00248">
    <property type="entry name" value="Aldo_ket_red"/>
    <property type="match status" value="1"/>
</dbReference>
<dbReference type="PIRSF" id="PIRSF000097">
    <property type="entry name" value="AKR"/>
    <property type="match status" value="1"/>
</dbReference>
<evidence type="ECO:0000256" key="3">
    <source>
        <dbReference type="ARBA" id="ARBA00023002"/>
    </source>
</evidence>
<name>A0A837RIN9_9LACO</name>
<dbReference type="PRINTS" id="PR00069">
    <property type="entry name" value="ALDKETRDTASE"/>
</dbReference>
<dbReference type="EMBL" id="AZDB01000008">
    <property type="protein sequence ID" value="KRK43399.1"/>
    <property type="molecule type" value="Genomic_DNA"/>
</dbReference>
<dbReference type="InterPro" id="IPR036812">
    <property type="entry name" value="NAD(P)_OxRdtase_dom_sf"/>
</dbReference>
<dbReference type="AlphaFoldDB" id="A0A837RIN9"/>
<comment type="similarity">
    <text evidence="1">Belongs to the aldo/keto reductase family.</text>
</comment>
<feature type="site" description="Lowers pKa of active site Tyr" evidence="6">
    <location>
        <position position="63"/>
    </location>
</feature>
<proteinExistence type="inferred from homology"/>
<evidence type="ECO:0000313" key="9">
    <source>
        <dbReference type="Proteomes" id="UP000050964"/>
    </source>
</evidence>
<keyword evidence="2" id="KW-0521">NADP</keyword>
<feature type="domain" description="NADP-dependent oxidoreductase" evidence="7">
    <location>
        <begin position="11"/>
        <end position="253"/>
    </location>
</feature>
<keyword evidence="3" id="KW-0560">Oxidoreductase</keyword>
<reference evidence="8 9" key="1">
    <citation type="journal article" date="2015" name="Genome Announc.">
        <title>Expanding the biotechnology potential of lactobacilli through comparative genomics of 213 strains and associated genera.</title>
        <authorList>
            <person name="Sun Z."/>
            <person name="Harris H.M."/>
            <person name="McCann A."/>
            <person name="Guo C."/>
            <person name="Argimon S."/>
            <person name="Zhang W."/>
            <person name="Yang X."/>
            <person name="Jeffery I.B."/>
            <person name="Cooney J.C."/>
            <person name="Kagawa T.F."/>
            <person name="Liu W."/>
            <person name="Song Y."/>
            <person name="Salvetti E."/>
            <person name="Wrobel A."/>
            <person name="Rasinkangas P."/>
            <person name="Parkhill J."/>
            <person name="Rea M.C."/>
            <person name="O'Sullivan O."/>
            <person name="Ritari J."/>
            <person name="Douillard F.P."/>
            <person name="Paul Ross R."/>
            <person name="Yang R."/>
            <person name="Briner A.E."/>
            <person name="Felis G.E."/>
            <person name="de Vos W.M."/>
            <person name="Barrangou R."/>
            <person name="Klaenhammer T.R."/>
            <person name="Caufield P.W."/>
            <person name="Cui Y."/>
            <person name="Zhang H."/>
            <person name="O'Toole P.W."/>
        </authorList>
    </citation>
    <scope>NUCLEOTIDE SEQUENCE [LARGE SCALE GENOMIC DNA]</scope>
    <source>
        <strain evidence="8 9">JCM 15951</strain>
    </source>
</reference>
<feature type="active site" description="Proton donor" evidence="4">
    <location>
        <position position="34"/>
    </location>
</feature>
<evidence type="ECO:0000313" key="8">
    <source>
        <dbReference type="EMBL" id="KRK43399.1"/>
    </source>
</evidence>
<dbReference type="InterPro" id="IPR020471">
    <property type="entry name" value="AKR"/>
</dbReference>
<gene>
    <name evidence="8" type="ORF">FD26_GL002078</name>
</gene>
<dbReference type="GO" id="GO:0016616">
    <property type="term" value="F:oxidoreductase activity, acting on the CH-OH group of donors, NAD or NADP as acceptor"/>
    <property type="evidence" value="ECO:0007669"/>
    <property type="project" value="UniProtKB-ARBA"/>
</dbReference>
<dbReference type="Gene3D" id="3.20.20.100">
    <property type="entry name" value="NADP-dependent oxidoreductase domain"/>
    <property type="match status" value="1"/>
</dbReference>
<feature type="binding site" evidence="5">
    <location>
        <position position="96"/>
    </location>
    <ligand>
        <name>substrate</name>
    </ligand>
</feature>
<comment type="caution">
    <text evidence="8">The sequence shown here is derived from an EMBL/GenBank/DDBJ whole genome shotgun (WGS) entry which is preliminary data.</text>
</comment>
<dbReference type="InterPro" id="IPR018170">
    <property type="entry name" value="Aldo/ket_reductase_CS"/>
</dbReference>
<dbReference type="PROSITE" id="PS00062">
    <property type="entry name" value="ALDOKETO_REDUCTASE_2"/>
    <property type="match status" value="1"/>
</dbReference>
<dbReference type="PANTHER" id="PTHR43827:SF3">
    <property type="entry name" value="NADP-DEPENDENT OXIDOREDUCTASE DOMAIN-CONTAINING PROTEIN"/>
    <property type="match status" value="1"/>
</dbReference>
<dbReference type="PANTHER" id="PTHR43827">
    <property type="entry name" value="2,5-DIKETO-D-GLUCONIC ACID REDUCTASE"/>
    <property type="match status" value="1"/>
</dbReference>
<evidence type="ECO:0000256" key="2">
    <source>
        <dbReference type="ARBA" id="ARBA00022857"/>
    </source>
</evidence>
<dbReference type="Proteomes" id="UP000050964">
    <property type="component" value="Unassembled WGS sequence"/>
</dbReference>
<dbReference type="PROSITE" id="PS00798">
    <property type="entry name" value="ALDOKETO_REDUCTASE_1"/>
    <property type="match status" value="1"/>
</dbReference>
<sequence>MGFGTILKNGTKTISAVENAISSGYRLIDSAEAYGNEVDVGDGIQRGVIENRLDRSDIFVTSKVWNDHHGYRKTIQAFETSLAKLRVGYLDLYLIHWPANKKWHKDWRELNDSTWLALEDLYRAGEVRAIGVSNFSKEQLAALIEDNDIKPMVNQLEYHPGFAQKEAAKYSQDNDVLVEAWRPFGGPDSGILNNPVITQLADKYGCSPSQVVLRWLLQQKILPLARSSNPEHMLDNLDIFDFELDRDDMLQISTLPSDDGTHFDPETYHS</sequence>
<dbReference type="SUPFAM" id="SSF51430">
    <property type="entry name" value="NAD(P)-linked oxidoreductase"/>
    <property type="match status" value="1"/>
</dbReference>
<evidence type="ECO:0000259" key="7">
    <source>
        <dbReference type="Pfam" id="PF00248"/>
    </source>
</evidence>